<evidence type="ECO:0000259" key="14">
    <source>
        <dbReference type="Pfam" id="PF02749"/>
    </source>
</evidence>
<keyword evidence="8 11" id="KW-0808">Transferase</keyword>
<evidence type="ECO:0000256" key="5">
    <source>
        <dbReference type="ARBA" id="ARBA00020990"/>
    </source>
</evidence>
<dbReference type="PANTHER" id="PTHR32179">
    <property type="entry name" value="NICOTINATE-NUCLEOTIDE PYROPHOSPHORYLASE [CARBOXYLATING]"/>
    <property type="match status" value="1"/>
</dbReference>
<dbReference type="EC" id="2.4.2.19" evidence="4"/>
<dbReference type="GO" id="GO:0034213">
    <property type="term" value="P:quinolinate catabolic process"/>
    <property type="evidence" value="ECO:0007669"/>
    <property type="project" value="TreeGrafter"/>
</dbReference>
<dbReference type="SUPFAM" id="SSF54675">
    <property type="entry name" value="Nicotinate/Quinolinate PRTase N-terminal domain-like"/>
    <property type="match status" value="1"/>
</dbReference>
<evidence type="ECO:0000256" key="11">
    <source>
        <dbReference type="PIRNR" id="PIRNR006250"/>
    </source>
</evidence>
<reference evidence="15" key="1">
    <citation type="submission" date="2021-03" db="EMBL/GenBank/DDBJ databases">
        <title>Actinotalea soli sp. nov., isolated from soil.</title>
        <authorList>
            <person name="Ping W."/>
            <person name="Zhang J."/>
        </authorList>
    </citation>
    <scope>NUCLEOTIDE SEQUENCE</scope>
    <source>
        <strain evidence="15">BY-33</strain>
    </source>
</reference>
<feature type="domain" description="Quinolinate phosphoribosyl transferase N-terminal" evidence="14">
    <location>
        <begin position="49"/>
        <end position="139"/>
    </location>
</feature>
<accession>A0A939LSC1</accession>
<evidence type="ECO:0000256" key="4">
    <source>
        <dbReference type="ARBA" id="ARBA00011944"/>
    </source>
</evidence>
<dbReference type="GO" id="GO:0005737">
    <property type="term" value="C:cytoplasm"/>
    <property type="evidence" value="ECO:0007669"/>
    <property type="project" value="TreeGrafter"/>
</dbReference>
<evidence type="ECO:0000256" key="7">
    <source>
        <dbReference type="ARBA" id="ARBA00022676"/>
    </source>
</evidence>
<keyword evidence="7 11" id="KW-0328">Glycosyltransferase</keyword>
<dbReference type="Gene3D" id="3.20.20.70">
    <property type="entry name" value="Aldolase class I"/>
    <property type="match status" value="1"/>
</dbReference>
<keyword evidence="16" id="KW-1185">Reference proteome</keyword>
<gene>
    <name evidence="15" type="primary">nadC</name>
    <name evidence="15" type="ORF">J4G33_14260</name>
</gene>
<keyword evidence="6" id="KW-0662">Pyridine nucleotide biosynthesis</keyword>
<organism evidence="15 16">
    <name type="scientific">Actinotalea soli</name>
    <dbReference type="NCBI Taxonomy" id="2819234"/>
    <lineage>
        <taxon>Bacteria</taxon>
        <taxon>Bacillati</taxon>
        <taxon>Actinomycetota</taxon>
        <taxon>Actinomycetes</taxon>
        <taxon>Micrococcales</taxon>
        <taxon>Cellulomonadaceae</taxon>
        <taxon>Actinotalea</taxon>
    </lineage>
</organism>
<evidence type="ECO:0000256" key="9">
    <source>
        <dbReference type="ARBA" id="ARBA00033102"/>
    </source>
</evidence>
<dbReference type="NCBIfam" id="TIGR00078">
    <property type="entry name" value="nadC"/>
    <property type="match status" value="1"/>
</dbReference>
<evidence type="ECO:0000313" key="15">
    <source>
        <dbReference type="EMBL" id="MBO1752973.1"/>
    </source>
</evidence>
<comment type="similarity">
    <text evidence="3 11">Belongs to the NadC/ModD family.</text>
</comment>
<dbReference type="GO" id="GO:0009435">
    <property type="term" value="P:NAD+ biosynthetic process"/>
    <property type="evidence" value="ECO:0007669"/>
    <property type="project" value="InterPro"/>
</dbReference>
<dbReference type="EMBL" id="JAGEMK010000009">
    <property type="protein sequence ID" value="MBO1752973.1"/>
    <property type="molecule type" value="Genomic_DNA"/>
</dbReference>
<evidence type="ECO:0000256" key="6">
    <source>
        <dbReference type="ARBA" id="ARBA00022642"/>
    </source>
</evidence>
<dbReference type="InterPro" id="IPR002638">
    <property type="entry name" value="Quinolinate_PRibosylTrfase_C"/>
</dbReference>
<evidence type="ECO:0000256" key="8">
    <source>
        <dbReference type="ARBA" id="ARBA00022679"/>
    </source>
</evidence>
<comment type="pathway">
    <text evidence="2">Cofactor biosynthesis; NAD(+) biosynthesis; nicotinate D-ribonucleotide from quinolinate: step 1/1.</text>
</comment>
<proteinExistence type="inferred from homology"/>
<evidence type="ECO:0000256" key="10">
    <source>
        <dbReference type="ARBA" id="ARBA00047445"/>
    </source>
</evidence>
<dbReference type="InterPro" id="IPR004393">
    <property type="entry name" value="NadC"/>
</dbReference>
<evidence type="ECO:0000259" key="13">
    <source>
        <dbReference type="Pfam" id="PF01729"/>
    </source>
</evidence>
<evidence type="ECO:0000313" key="16">
    <source>
        <dbReference type="Proteomes" id="UP000664209"/>
    </source>
</evidence>
<comment type="function">
    <text evidence="1">Involved in the catabolism of quinolinic acid (QA).</text>
</comment>
<dbReference type="InterPro" id="IPR022412">
    <property type="entry name" value="Quinolinate_PRibosylTrfase_N"/>
</dbReference>
<comment type="catalytic activity">
    <reaction evidence="10">
        <text>nicotinate beta-D-ribonucleotide + CO2 + diphosphate = quinolinate + 5-phospho-alpha-D-ribose 1-diphosphate + 2 H(+)</text>
        <dbReference type="Rhea" id="RHEA:12733"/>
        <dbReference type="ChEBI" id="CHEBI:15378"/>
        <dbReference type="ChEBI" id="CHEBI:16526"/>
        <dbReference type="ChEBI" id="CHEBI:29959"/>
        <dbReference type="ChEBI" id="CHEBI:33019"/>
        <dbReference type="ChEBI" id="CHEBI:57502"/>
        <dbReference type="ChEBI" id="CHEBI:58017"/>
        <dbReference type="EC" id="2.4.2.19"/>
    </reaction>
</comment>
<evidence type="ECO:0000256" key="1">
    <source>
        <dbReference type="ARBA" id="ARBA00003237"/>
    </source>
</evidence>
<dbReference type="CDD" id="cd01572">
    <property type="entry name" value="QPRTase"/>
    <property type="match status" value="1"/>
</dbReference>
<dbReference type="InterPro" id="IPR027277">
    <property type="entry name" value="NadC/ModD"/>
</dbReference>
<dbReference type="SUPFAM" id="SSF51690">
    <property type="entry name" value="Nicotinate/Quinolinate PRTase C-terminal domain-like"/>
    <property type="match status" value="1"/>
</dbReference>
<dbReference type="PANTHER" id="PTHR32179:SF3">
    <property type="entry name" value="NICOTINATE-NUCLEOTIDE PYROPHOSPHORYLASE [CARBOXYLATING]"/>
    <property type="match status" value="1"/>
</dbReference>
<dbReference type="FunFam" id="3.20.20.70:FF:000030">
    <property type="entry name" value="Nicotinate-nucleotide pyrophosphorylase, carboxylating"/>
    <property type="match status" value="1"/>
</dbReference>
<dbReference type="InterPro" id="IPR036068">
    <property type="entry name" value="Nicotinate_pribotase-like_C"/>
</dbReference>
<dbReference type="InterPro" id="IPR037128">
    <property type="entry name" value="Quinolinate_PRibosylTase_N_sf"/>
</dbReference>
<evidence type="ECO:0000256" key="2">
    <source>
        <dbReference type="ARBA" id="ARBA00004893"/>
    </source>
</evidence>
<dbReference type="InterPro" id="IPR013785">
    <property type="entry name" value="Aldolase_TIM"/>
</dbReference>
<comment type="caution">
    <text evidence="15">The sequence shown here is derived from an EMBL/GenBank/DDBJ whole genome shotgun (WGS) entry which is preliminary data.</text>
</comment>
<sequence length="317" mass="32615">MTVLPPRYRGAVSTSSSPDPSVGALDPAWLAALVSRALDEDLGAAPGRDVTTQATIPAEQRGLAHLVARADGVVAGLVVVPEVLAQTAARLGVPVPTVRMRVRDGAAVARGEVLAELEGPVQALLVAERTLLNLASRASGVATHARRWAEALAGTGATVLDTRKTTPGLRALEKYAVRCGGGENKRMGLYDVAMVKDNHVAAAGGTAAAVAAVRARFPEVEIQVEADTAAQAMEALDAGARFLLLDNMATPLLREVVAAVRAREPEIGPVLLEATGTLTLDRAVEVAGTGVDHLSVGGLTHSSPILDLALDLVGSRA</sequence>
<name>A0A939LSC1_9CELL</name>
<feature type="region of interest" description="Disordered" evidence="12">
    <location>
        <begin position="1"/>
        <end position="22"/>
    </location>
</feature>
<dbReference type="GO" id="GO:0004514">
    <property type="term" value="F:nicotinate-nucleotide diphosphorylase (carboxylating) activity"/>
    <property type="evidence" value="ECO:0007669"/>
    <property type="project" value="UniProtKB-EC"/>
</dbReference>
<dbReference type="PIRSF" id="PIRSF006250">
    <property type="entry name" value="NadC_ModD"/>
    <property type="match status" value="1"/>
</dbReference>
<feature type="domain" description="Quinolinate phosphoribosyl transferase C-terminal" evidence="13">
    <location>
        <begin position="141"/>
        <end position="311"/>
    </location>
</feature>
<dbReference type="Proteomes" id="UP000664209">
    <property type="component" value="Unassembled WGS sequence"/>
</dbReference>
<evidence type="ECO:0000256" key="3">
    <source>
        <dbReference type="ARBA" id="ARBA00009400"/>
    </source>
</evidence>
<evidence type="ECO:0000256" key="12">
    <source>
        <dbReference type="SAM" id="MobiDB-lite"/>
    </source>
</evidence>
<dbReference type="AlphaFoldDB" id="A0A939LSC1"/>
<dbReference type="Gene3D" id="3.90.1170.20">
    <property type="entry name" value="Quinolinate phosphoribosyl transferase, N-terminal domain"/>
    <property type="match status" value="1"/>
</dbReference>
<protein>
    <recommendedName>
        <fullName evidence="5">Nicotinate-nucleotide pyrophosphorylase [carboxylating]</fullName>
        <ecNumber evidence="4">2.4.2.19</ecNumber>
    </recommendedName>
    <alternativeName>
        <fullName evidence="9">Quinolinate phosphoribosyltransferase [decarboxylating]</fullName>
    </alternativeName>
</protein>
<dbReference type="Pfam" id="PF01729">
    <property type="entry name" value="QRPTase_C"/>
    <property type="match status" value="1"/>
</dbReference>
<dbReference type="Pfam" id="PF02749">
    <property type="entry name" value="QRPTase_N"/>
    <property type="match status" value="1"/>
</dbReference>